<reference evidence="2" key="1">
    <citation type="submission" date="2022-11" db="UniProtKB">
        <authorList>
            <consortium name="WormBaseParasite"/>
        </authorList>
    </citation>
    <scope>IDENTIFICATION</scope>
</reference>
<dbReference type="WBParaSite" id="ES5_v2.g19740.t1">
    <property type="protein sequence ID" value="ES5_v2.g19740.t1"/>
    <property type="gene ID" value="ES5_v2.g19740"/>
</dbReference>
<protein>
    <submittedName>
        <fullName evidence="2">ShKT domain-containing protein</fullName>
    </submittedName>
</protein>
<organism evidence="1 2">
    <name type="scientific">Panagrolaimus sp. ES5</name>
    <dbReference type="NCBI Taxonomy" id="591445"/>
    <lineage>
        <taxon>Eukaryota</taxon>
        <taxon>Metazoa</taxon>
        <taxon>Ecdysozoa</taxon>
        <taxon>Nematoda</taxon>
        <taxon>Chromadorea</taxon>
        <taxon>Rhabditida</taxon>
        <taxon>Tylenchina</taxon>
        <taxon>Panagrolaimomorpha</taxon>
        <taxon>Panagrolaimoidea</taxon>
        <taxon>Panagrolaimidae</taxon>
        <taxon>Panagrolaimus</taxon>
    </lineage>
</organism>
<accession>A0AC34FQS0</accession>
<proteinExistence type="predicted"/>
<name>A0AC34FQS0_9BILA</name>
<evidence type="ECO:0000313" key="1">
    <source>
        <dbReference type="Proteomes" id="UP000887579"/>
    </source>
</evidence>
<evidence type="ECO:0000313" key="2">
    <source>
        <dbReference type="WBParaSite" id="ES5_v2.g19740.t1"/>
    </source>
</evidence>
<sequence>MDTKKIPEPVRFKGSKIAEKLLGTKYPPCCGDLIGSVTCKRLKANNAQAFLNRCELDPDFSLIQCCNSCGINEAPARHEKFFLEGEKSKHCFDRHEDTFCHKFLERSDVWSPGQWSCSGEYAHLAFRICRKTCQYCNPNIYKAPDGGKWKPTACGSVPELIHVITK</sequence>
<dbReference type="Proteomes" id="UP000887579">
    <property type="component" value="Unplaced"/>
</dbReference>